<dbReference type="Proteomes" id="UP001234297">
    <property type="component" value="Chromosome 5"/>
</dbReference>
<sequence length="1191" mass="132195">MATFFHGILLFSSLFSIAAAQSRLLNNITLNSSVSPTTNPTSWFSPSGRFAIGFYPQGTGFAVGVWLVRPSHNRIIVWTANRDDSPVSNNSSLLLTSDGRLVLRSDGKDKKISETTESASFASMLDSGNFALYNSDSQIIWGTFNSPTDTILGGQRLSAGKALISSGSETNQNSGRFQMVMQTDGNLVFYPTQGPTAPEDAYWASRTDGRGNNVTLNLDDNGFLYLLNTTGSNIQNLTKGFDARIQNTTTNIYRGTLGVDGVFRLYLHRFERNGSAIESVSWSSTSQICGVKGLCGLNSYCVLNDTQANCRCPRGFEFVDPSRRSLGCDMTFTGEDCIAKKEDVKYDIIRMTNTEWKNNPYAVLSSLSEEGCREECLQDCHCEAALFEDQNCYKQKLPLQYWRPKSDGSVTVFVKYGDGNGNPGSPDDGVKPELPSKSKKELRKETMIESVGLVSLSVIFLAISGFLIYKHRIWSYELLSETIKNGEESEDFAPRPFTFDELEKATDGFKEELGKGGFGTVYRGILAKAQSRLTKINLNSALSPTTNPTSWHSPSGYFAIGFYPQGTGFAVGVWLVGPSDERVIVWTANRDDSPVSANSSLLLRPNGGLVLRSDGKDKTISDTADSTAFASMLNSGNFVLYNSDSQIIWGTFDSPTDTILGGQQLSDGKELLSSASETNRSSGRFRIKMQADGNLVLYPIQTTDSGENSYWASGTSIRENVTLHLDDNGFMYLLNSTGSNIYNLTQGFDDRIQSTTTNIYRATLGVDGVFRLYLHRIEKDGSSTQLMIWSITSQACEVKGLCGLNSYCVLNDTQPNCRCPPGFEFVDPSQQSLGCDRSFTAEECIAKKEDVKYDMFNMSNTEWKDDPYAISPSVNGEGCKKECLQDCRCEAALFKDRSCYKQKLPLQYWRRKLDDSTMAFVKFRIGTEDPDTAETPSRSKKELRKEILIVSAGLVSFSFVVLAISGVLIYKHRIWSYKVLSETMNNGDESEDFAPRQFSYDELEKATDGFKDELGKGGFGTVYRGVLAKGGRMVAVKRLDRVVGEGDREFRMELQAIGRTHHRNLVRLLGFCVEGSHRLLVYECMSNGSLANLLYCPNSDRHPTWNERVRIAMDIASGILYLHEECEMPIIHCDIKPQNILMDEFNSAKISDFGLAKLMKPDQTRTFTAIRGTKGSRCLSKTARLKDPLVH</sequence>
<proteinExistence type="predicted"/>
<dbReference type="EMBL" id="CM056813">
    <property type="protein sequence ID" value="KAJ8641711.1"/>
    <property type="molecule type" value="Genomic_DNA"/>
</dbReference>
<comment type="caution">
    <text evidence="1">The sequence shown here is derived from an EMBL/GenBank/DDBJ whole genome shotgun (WGS) entry which is preliminary data.</text>
</comment>
<name>A0ACC2M7C8_PERAE</name>
<accession>A0ACC2M7C8</accession>
<organism evidence="1 2">
    <name type="scientific">Persea americana</name>
    <name type="common">Avocado</name>
    <dbReference type="NCBI Taxonomy" id="3435"/>
    <lineage>
        <taxon>Eukaryota</taxon>
        <taxon>Viridiplantae</taxon>
        <taxon>Streptophyta</taxon>
        <taxon>Embryophyta</taxon>
        <taxon>Tracheophyta</taxon>
        <taxon>Spermatophyta</taxon>
        <taxon>Magnoliopsida</taxon>
        <taxon>Magnoliidae</taxon>
        <taxon>Laurales</taxon>
        <taxon>Lauraceae</taxon>
        <taxon>Persea</taxon>
    </lineage>
</organism>
<evidence type="ECO:0000313" key="2">
    <source>
        <dbReference type="Proteomes" id="UP001234297"/>
    </source>
</evidence>
<gene>
    <name evidence="1" type="ORF">MRB53_018405</name>
</gene>
<keyword evidence="2" id="KW-1185">Reference proteome</keyword>
<reference evidence="1 2" key="1">
    <citation type="journal article" date="2022" name="Hortic Res">
        <title>A haplotype resolved chromosomal level avocado genome allows analysis of novel avocado genes.</title>
        <authorList>
            <person name="Nath O."/>
            <person name="Fletcher S.J."/>
            <person name="Hayward A."/>
            <person name="Shaw L.M."/>
            <person name="Masouleh A.K."/>
            <person name="Furtado A."/>
            <person name="Henry R.J."/>
            <person name="Mitter N."/>
        </authorList>
    </citation>
    <scope>NUCLEOTIDE SEQUENCE [LARGE SCALE GENOMIC DNA]</scope>
    <source>
        <strain evidence="2">cv. Hass</strain>
    </source>
</reference>
<evidence type="ECO:0000313" key="1">
    <source>
        <dbReference type="EMBL" id="KAJ8641711.1"/>
    </source>
</evidence>
<protein>
    <submittedName>
        <fullName evidence="1">Uncharacterized protein</fullName>
    </submittedName>
</protein>